<keyword evidence="2" id="KW-0067">ATP-binding</keyword>
<keyword evidence="1" id="KW-0547">Nucleotide-binding</keyword>
<sequence length="444" mass="49517">MSDKVDNQFFGLFRKFFESGGTTLLLKGAPGSGKTTLAFTIALVLKPSVVSYISTRVSEENIDKQFPWLKQSLPETSIRDVRLGKPELLVEEFLQALKHENSLVIVDSWDSFARILPQNEALKTESALVHLASTPVAGAKVVFVSERVELSSLEYASDGVIQTEFETVKGRALRRLKILKLRGVRVENPVFLFTLEDAKLSVAPLSDFFKLPERFEVVRKPQNLCTLGIRDFDRVFGVLEFGCSVGYEFSSNVRNELKPVFSAAALSNFVAHGGGALIVSHLDKYMERILLNAQKVFSEQVVKSRVRIFTPSFTKNELASAIPNSVDEFVKELESAKEEVRANAPSRKVMLAFSTCILQQRFSNEQQKLSSALYSVLSSASENGDVVVFNGSSSSPFTKSVYYFVDKHIRVISIDGATLVYGVKPHTPFYFLRIQDQISLIELV</sequence>
<proteinExistence type="predicted"/>
<comment type="caution">
    <text evidence="4">The sequence shown here is derived from an EMBL/GenBank/DDBJ whole genome shotgun (WGS) entry which is preliminary data.</text>
</comment>
<dbReference type="PANTHER" id="PTHR43637:SF2">
    <property type="entry name" value="PROTEIN GVPD 1"/>
    <property type="match status" value="1"/>
</dbReference>
<evidence type="ECO:0000256" key="1">
    <source>
        <dbReference type="ARBA" id="ARBA00022741"/>
    </source>
</evidence>
<organism evidence="4 5">
    <name type="scientific">Candidatus Marsarchaeota G1 archaeon OSP_D</name>
    <dbReference type="NCBI Taxonomy" id="1978155"/>
    <lineage>
        <taxon>Archaea</taxon>
        <taxon>Candidatus Marsarchaeota</taxon>
        <taxon>Candidatus Marsarchaeota group 1</taxon>
    </lineage>
</organism>
<dbReference type="EMBL" id="NEXC01000031">
    <property type="protein sequence ID" value="PSN83246.1"/>
    <property type="molecule type" value="Genomic_DNA"/>
</dbReference>
<feature type="domain" description="AAA+ ATPase" evidence="3">
    <location>
        <begin position="20"/>
        <end position="154"/>
    </location>
</feature>
<dbReference type="Gene3D" id="3.40.50.300">
    <property type="entry name" value="P-loop containing nucleotide triphosphate hydrolases"/>
    <property type="match status" value="1"/>
</dbReference>
<dbReference type="PANTHER" id="PTHR43637">
    <property type="entry name" value="UPF0273 PROTEIN TM_0370"/>
    <property type="match status" value="1"/>
</dbReference>
<dbReference type="Proteomes" id="UP000240880">
    <property type="component" value="Unassembled WGS sequence"/>
</dbReference>
<reference evidence="4 5" key="1">
    <citation type="submission" date="2017-04" db="EMBL/GenBank/DDBJ databases">
        <title>Novel microbial lineages endemic to geothermal iron-oxide mats fill important gaps in the evolutionary history of Archaea.</title>
        <authorList>
            <person name="Jay Z.J."/>
            <person name="Beam J.P."/>
            <person name="Dlakic M."/>
            <person name="Rusch D.B."/>
            <person name="Kozubal M.A."/>
            <person name="Inskeep W.P."/>
        </authorList>
    </citation>
    <scope>NUCLEOTIDE SEQUENCE [LARGE SCALE GENOMIC DNA]</scope>
    <source>
        <strain evidence="4">OSP_D</strain>
    </source>
</reference>
<protein>
    <recommendedName>
        <fullName evidence="3">AAA+ ATPase domain-containing protein</fullName>
    </recommendedName>
</protein>
<dbReference type="SUPFAM" id="SSF52540">
    <property type="entry name" value="P-loop containing nucleoside triphosphate hydrolases"/>
    <property type="match status" value="1"/>
</dbReference>
<dbReference type="InterPro" id="IPR003593">
    <property type="entry name" value="AAA+_ATPase"/>
</dbReference>
<evidence type="ECO:0000313" key="4">
    <source>
        <dbReference type="EMBL" id="PSN83246.1"/>
    </source>
</evidence>
<evidence type="ECO:0000256" key="2">
    <source>
        <dbReference type="ARBA" id="ARBA00022840"/>
    </source>
</evidence>
<name>A0A2R6AA39_9ARCH</name>
<dbReference type="AlphaFoldDB" id="A0A2R6AA39"/>
<gene>
    <name evidence="4" type="ORF">B9Q01_05460</name>
</gene>
<accession>A0A2R6AA39</accession>
<dbReference type="GO" id="GO:0005524">
    <property type="term" value="F:ATP binding"/>
    <property type="evidence" value="ECO:0007669"/>
    <property type="project" value="UniProtKB-KW"/>
</dbReference>
<dbReference type="SMART" id="SM00382">
    <property type="entry name" value="AAA"/>
    <property type="match status" value="1"/>
</dbReference>
<evidence type="ECO:0000313" key="5">
    <source>
        <dbReference type="Proteomes" id="UP000240880"/>
    </source>
</evidence>
<dbReference type="Pfam" id="PF07088">
    <property type="entry name" value="GvpD_P-loop"/>
    <property type="match status" value="1"/>
</dbReference>
<dbReference type="InterPro" id="IPR009788">
    <property type="entry name" value="GvpD_P-loop"/>
</dbReference>
<evidence type="ECO:0000259" key="3">
    <source>
        <dbReference type="SMART" id="SM00382"/>
    </source>
</evidence>
<dbReference type="InterPro" id="IPR027417">
    <property type="entry name" value="P-loop_NTPase"/>
</dbReference>